<feature type="transmembrane region" description="Helical" evidence="5">
    <location>
        <begin position="158"/>
        <end position="182"/>
    </location>
</feature>
<keyword evidence="5" id="KW-0811">Translocation</keyword>
<keyword evidence="5" id="KW-0813">Transport</keyword>
<keyword evidence="5" id="KW-0653">Protein transport</keyword>
<organism evidence="6 7">
    <name type="scientific">Cycloclasticus pugetii</name>
    <dbReference type="NCBI Taxonomy" id="34068"/>
    <lineage>
        <taxon>Bacteria</taxon>
        <taxon>Pseudomonadati</taxon>
        <taxon>Pseudomonadota</taxon>
        <taxon>Gammaproteobacteria</taxon>
        <taxon>Thiotrichales</taxon>
        <taxon>Piscirickettsiaceae</taxon>
        <taxon>Cycloclasticus</taxon>
    </lineage>
</organism>
<feature type="transmembrane region" description="Helical" evidence="5">
    <location>
        <begin position="78"/>
        <end position="99"/>
    </location>
</feature>
<comment type="subunit">
    <text evidence="5">The Tat system comprises two distinct complexes: a TatABC complex, containing multiple copies of TatA, TatB and TatC subunits, and a separate TatA complex, containing only TatA subunits. Substrates initially bind to the TatABC complex, which probably triggers association of the separate TatA complex to form the active translocon.</text>
</comment>
<dbReference type="PANTHER" id="PTHR30371">
    <property type="entry name" value="SEC-INDEPENDENT PROTEIN TRANSLOCASE PROTEIN TATC"/>
    <property type="match status" value="1"/>
</dbReference>
<keyword evidence="2 5" id="KW-0812">Transmembrane</keyword>
<gene>
    <name evidence="5" type="primary">tatC</name>
    <name evidence="6" type="ORF">L196_09769</name>
</gene>
<dbReference type="PRINTS" id="PR01840">
    <property type="entry name" value="TATCFAMILY"/>
</dbReference>
<evidence type="ECO:0000256" key="5">
    <source>
        <dbReference type="HAMAP-Rule" id="MF_00902"/>
    </source>
</evidence>
<dbReference type="GO" id="GO:0065002">
    <property type="term" value="P:intracellular protein transmembrane transport"/>
    <property type="evidence" value="ECO:0007669"/>
    <property type="project" value="TreeGrafter"/>
</dbReference>
<evidence type="ECO:0000256" key="3">
    <source>
        <dbReference type="ARBA" id="ARBA00022989"/>
    </source>
</evidence>
<accession>A0AB33YZR2</accession>
<evidence type="ECO:0000313" key="7">
    <source>
        <dbReference type="Proteomes" id="UP000015462"/>
    </source>
</evidence>
<dbReference type="RefSeq" id="WP_015006927.1">
    <property type="nucleotide sequence ID" value="NZ_JBLHXE010000002.1"/>
</dbReference>
<dbReference type="PANTHER" id="PTHR30371:SF0">
    <property type="entry name" value="SEC-INDEPENDENT PROTEIN TRANSLOCASE PROTEIN TATC, CHLOROPLASTIC-RELATED"/>
    <property type="match status" value="1"/>
</dbReference>
<dbReference type="HAMAP" id="MF_00902">
    <property type="entry name" value="TatC"/>
    <property type="match status" value="1"/>
</dbReference>
<comment type="similarity">
    <text evidence="5">Belongs to the TatC family.</text>
</comment>
<evidence type="ECO:0000256" key="2">
    <source>
        <dbReference type="ARBA" id="ARBA00022692"/>
    </source>
</evidence>
<dbReference type="InterPro" id="IPR019820">
    <property type="entry name" value="Sec-indep_translocase_CS"/>
</dbReference>
<dbReference type="GO" id="GO:0033281">
    <property type="term" value="C:TAT protein transport complex"/>
    <property type="evidence" value="ECO:0007669"/>
    <property type="project" value="UniProtKB-UniRule"/>
</dbReference>
<keyword evidence="7" id="KW-1185">Reference proteome</keyword>
<protein>
    <recommendedName>
        <fullName evidence="5">Sec-independent protein translocase protein TatC</fullName>
    </recommendedName>
</protein>
<proteinExistence type="inferred from homology"/>
<evidence type="ECO:0000256" key="4">
    <source>
        <dbReference type="ARBA" id="ARBA00023136"/>
    </source>
</evidence>
<evidence type="ECO:0000313" key="6">
    <source>
        <dbReference type="EMBL" id="EPD12398.1"/>
    </source>
</evidence>
<dbReference type="AlphaFoldDB" id="A0AB33YZR2"/>
<feature type="transmembrane region" description="Helical" evidence="5">
    <location>
        <begin position="111"/>
        <end position="138"/>
    </location>
</feature>
<comment type="subcellular location">
    <subcellularLocation>
        <location evidence="5">Cell membrane</location>
        <topology evidence="5">Multi-pass membrane protein</topology>
    </subcellularLocation>
    <subcellularLocation>
        <location evidence="1">Membrane</location>
        <topology evidence="1">Multi-pass membrane protein</topology>
    </subcellularLocation>
</comment>
<feature type="transmembrane region" description="Helical" evidence="5">
    <location>
        <begin position="194"/>
        <end position="211"/>
    </location>
</feature>
<dbReference type="EMBL" id="ASHL01000010">
    <property type="protein sequence ID" value="EPD12398.1"/>
    <property type="molecule type" value="Genomic_DNA"/>
</dbReference>
<dbReference type="Pfam" id="PF00902">
    <property type="entry name" value="TatC"/>
    <property type="match status" value="1"/>
</dbReference>
<dbReference type="InterPro" id="IPR002033">
    <property type="entry name" value="TatC"/>
</dbReference>
<dbReference type="PROSITE" id="PS01218">
    <property type="entry name" value="TATC"/>
    <property type="match status" value="1"/>
</dbReference>
<dbReference type="GO" id="GO:0009977">
    <property type="term" value="F:proton motive force dependent protein transmembrane transporter activity"/>
    <property type="evidence" value="ECO:0007669"/>
    <property type="project" value="TreeGrafter"/>
</dbReference>
<dbReference type="GO" id="GO:0043953">
    <property type="term" value="P:protein transport by the Tat complex"/>
    <property type="evidence" value="ECO:0007669"/>
    <property type="project" value="UniProtKB-UniRule"/>
</dbReference>
<dbReference type="NCBIfam" id="TIGR00945">
    <property type="entry name" value="tatC"/>
    <property type="match status" value="1"/>
</dbReference>
<feature type="transmembrane region" description="Helical" evidence="5">
    <location>
        <begin position="24"/>
        <end position="42"/>
    </location>
</feature>
<comment type="function">
    <text evidence="5">Part of the twin-arginine translocation (Tat) system that transports large folded proteins containing a characteristic twin-arginine motif in their signal peptide across membranes. Together with TatB, TatC is part of a receptor directly interacting with Tat signal peptides.</text>
</comment>
<reference evidence="6 7" key="1">
    <citation type="journal article" date="2013" name="Genome Announc.">
        <title>Genome Sequence of the Pyrene- and Fluoranthene-Degrading Bacterium Cycloclasticus sp. Strain PY97M.</title>
        <authorList>
            <person name="Cui Z."/>
            <person name="Xu G."/>
            <person name="Li Q."/>
            <person name="Gao W."/>
            <person name="Zheng L."/>
        </authorList>
    </citation>
    <scope>NUCLEOTIDE SEQUENCE [LARGE SCALE GENOMIC DNA]</scope>
    <source>
        <strain evidence="6 7">PY97M</strain>
    </source>
</reference>
<comment type="caution">
    <text evidence="6">The sequence shown here is derived from an EMBL/GenBank/DDBJ whole genome shotgun (WGS) entry which is preliminary data.</text>
</comment>
<name>A0AB33YZR2_9GAMM</name>
<comment type="caution">
    <text evidence="5">Lacks conserved residue(s) required for the propagation of feature annotation.</text>
</comment>
<keyword evidence="5" id="KW-1003">Cell membrane</keyword>
<sequence length="250" mass="27948">MSDIDPNDQETSFVSHLVELRTRLIHAIIGLLVVFLPLAPFANDIYSLVAQPLLTHMPEGTSMVAIEVISPFLTPLKLTLMLSVFISIPWVFYQVWLFVSPGLYQHEQRIALPLISAATFLFYGGMLFAYFVVMPLIFKFLTATAPEGVAVMTDISKYLDFILTLFFAFGMAFQVPIATFLLVKTGVSTPQSLAEKRPYIIVGAFVIGMLLTPPDIISQTLLALPMWLLFEIGLLMSKRFARPTEHQTAQ</sequence>
<evidence type="ECO:0000256" key="1">
    <source>
        <dbReference type="ARBA" id="ARBA00004141"/>
    </source>
</evidence>
<keyword evidence="3 5" id="KW-1133">Transmembrane helix</keyword>
<keyword evidence="4 5" id="KW-0472">Membrane</keyword>
<dbReference type="Proteomes" id="UP000015462">
    <property type="component" value="Unassembled WGS sequence"/>
</dbReference>